<accession>A0AAW1K120</accession>
<dbReference type="EC" id="1.2.1.84" evidence="4"/>
<keyword evidence="3 4" id="KW-0443">Lipid metabolism</keyword>
<evidence type="ECO:0000313" key="7">
    <source>
        <dbReference type="EMBL" id="KAK9711183.1"/>
    </source>
</evidence>
<evidence type="ECO:0000256" key="4">
    <source>
        <dbReference type="RuleBase" id="RU363097"/>
    </source>
</evidence>
<dbReference type="PANTHER" id="PTHR11011:SF60">
    <property type="entry name" value="FATTY ACYL-COA REDUCTASE-RELATED"/>
    <property type="match status" value="1"/>
</dbReference>
<dbReference type="GO" id="GO:0102965">
    <property type="term" value="F:alcohol-forming long-chain fatty acyl-CoA reductase activity"/>
    <property type="evidence" value="ECO:0007669"/>
    <property type="project" value="UniProtKB-EC"/>
</dbReference>
<dbReference type="Pfam" id="PF07993">
    <property type="entry name" value="NAD_binding_4"/>
    <property type="match status" value="1"/>
</dbReference>
<gene>
    <name evidence="7" type="ORF">QE152_g25580</name>
</gene>
<protein>
    <recommendedName>
        <fullName evidence="4">Fatty acyl-CoA reductase</fullName>
        <ecNumber evidence="4">1.2.1.84</ecNumber>
    </recommendedName>
</protein>
<dbReference type="Gene3D" id="3.40.50.720">
    <property type="entry name" value="NAD(P)-binding Rossmann-like Domain"/>
    <property type="match status" value="2"/>
</dbReference>
<reference evidence="7 8" key="1">
    <citation type="journal article" date="2024" name="BMC Genomics">
        <title>De novo assembly and annotation of Popillia japonica's genome with initial clues to its potential as an invasive pest.</title>
        <authorList>
            <person name="Cucini C."/>
            <person name="Boschi S."/>
            <person name="Funari R."/>
            <person name="Cardaioli E."/>
            <person name="Iannotti N."/>
            <person name="Marturano G."/>
            <person name="Paoli F."/>
            <person name="Bruttini M."/>
            <person name="Carapelli A."/>
            <person name="Frati F."/>
            <person name="Nardi F."/>
        </authorList>
    </citation>
    <scope>NUCLEOTIDE SEQUENCE [LARGE SCALE GENOMIC DNA]</scope>
    <source>
        <strain evidence="7">DMR45628</strain>
    </source>
</reference>
<dbReference type="InterPro" id="IPR026055">
    <property type="entry name" value="FAR"/>
</dbReference>
<name>A0AAW1K120_POPJA</name>
<feature type="domain" description="Thioester reductase (TE)" evidence="6">
    <location>
        <begin position="26"/>
        <end position="233"/>
    </location>
</feature>
<dbReference type="CDD" id="cd09071">
    <property type="entry name" value="FAR_C"/>
    <property type="match status" value="1"/>
</dbReference>
<keyword evidence="4" id="KW-1133">Transmembrane helix</keyword>
<proteinExistence type="inferred from homology"/>
<evidence type="ECO:0000256" key="3">
    <source>
        <dbReference type="ARBA" id="ARBA00023098"/>
    </source>
</evidence>
<organism evidence="7 8">
    <name type="scientific">Popillia japonica</name>
    <name type="common">Japanese beetle</name>
    <dbReference type="NCBI Taxonomy" id="7064"/>
    <lineage>
        <taxon>Eukaryota</taxon>
        <taxon>Metazoa</taxon>
        <taxon>Ecdysozoa</taxon>
        <taxon>Arthropoda</taxon>
        <taxon>Hexapoda</taxon>
        <taxon>Insecta</taxon>
        <taxon>Pterygota</taxon>
        <taxon>Neoptera</taxon>
        <taxon>Endopterygota</taxon>
        <taxon>Coleoptera</taxon>
        <taxon>Polyphaga</taxon>
        <taxon>Scarabaeiformia</taxon>
        <taxon>Scarabaeidae</taxon>
        <taxon>Rutelinae</taxon>
        <taxon>Popillia</taxon>
    </lineage>
</organism>
<comment type="caution">
    <text evidence="7">The sequence shown here is derived from an EMBL/GenBank/DDBJ whole genome shotgun (WGS) entry which is preliminary data.</text>
</comment>
<feature type="transmembrane region" description="Helical" evidence="4">
    <location>
        <begin position="392"/>
        <end position="418"/>
    </location>
</feature>
<sequence>MDLNDIEVVEPLTPIQEFYCNSNVFITGGTGFLGRMLVEKLLRSCPDIDTIYLLVRKKCGREPKERIDVMLEDPIFTTIRSKAELKKKLVPLRGDCTLPHLGLKEEDKQTLIEKANIVFHLAATVRLGEKLKIAANINVTGTYEVLKLCNAMTRLKSLVFVSTAYSHCHNAMISERFFPSPTEPKQLMNLAKNLNDSLMEELTPRLLQKYPNSYTFTKAVAEELLHEFGKNLPRLLQKYPNSYTFTKAVAEELLHEFGKNLPAAIIRPSLVVSSYKEPFGGYVNTFYGITSVISIVSCGLLKSLHCDGEKTANIVPADMCVNAMIAIAVDAARSFKTRPEENNIDIPIYHFESSRDMPLTWKEYISKTMETIKKFPTMQTVWYNTFTLQKHYLIHMLLVIIYNFIPGMFSDFFMMIFGRSPWYMKTFKSTFRMTNELSYFTTNNFTFLSKRMHYLLDRMSAEDKKIFFCDLRQLQWDEFFGTYFLGMRMYVLRDPIKTAKAARKRLDRLHLITKIYKIIFVLVIVFLAYYMFM</sequence>
<dbReference type="PANTHER" id="PTHR11011">
    <property type="entry name" value="MALE STERILITY PROTEIN 2-RELATED"/>
    <property type="match status" value="1"/>
</dbReference>
<dbReference type="CDD" id="cd05236">
    <property type="entry name" value="FAR-N_SDR_e"/>
    <property type="match status" value="1"/>
</dbReference>
<keyword evidence="2 4" id="KW-0444">Lipid biosynthesis</keyword>
<keyword evidence="4" id="KW-0560">Oxidoreductase</keyword>
<evidence type="ECO:0000256" key="1">
    <source>
        <dbReference type="ARBA" id="ARBA00005928"/>
    </source>
</evidence>
<dbReference type="InterPro" id="IPR036291">
    <property type="entry name" value="NAD(P)-bd_dom_sf"/>
</dbReference>
<dbReference type="Pfam" id="PF03015">
    <property type="entry name" value="Sterile"/>
    <property type="match status" value="1"/>
</dbReference>
<comment type="function">
    <text evidence="4">Catalyzes the reduction of fatty acyl-CoA to fatty alcohols.</text>
</comment>
<keyword evidence="4" id="KW-0812">Transmembrane</keyword>
<feature type="domain" description="Fatty acyl-CoA reductase C-terminal" evidence="5">
    <location>
        <begin position="403"/>
        <end position="494"/>
    </location>
</feature>
<comment type="similarity">
    <text evidence="1 4">Belongs to the fatty acyl-CoA reductase family.</text>
</comment>
<dbReference type="AlphaFoldDB" id="A0AAW1K120"/>
<keyword evidence="4" id="KW-0521">NADP</keyword>
<dbReference type="InterPro" id="IPR013120">
    <property type="entry name" value="FAR_NAD-bd"/>
</dbReference>
<dbReference type="SUPFAM" id="SSF51735">
    <property type="entry name" value="NAD(P)-binding Rossmann-fold domains"/>
    <property type="match status" value="1"/>
</dbReference>
<feature type="transmembrane region" description="Helical" evidence="4">
    <location>
        <begin position="515"/>
        <end position="532"/>
    </location>
</feature>
<dbReference type="GO" id="GO:0035336">
    <property type="term" value="P:long-chain fatty-acyl-CoA metabolic process"/>
    <property type="evidence" value="ECO:0007669"/>
    <property type="project" value="TreeGrafter"/>
</dbReference>
<evidence type="ECO:0000313" key="8">
    <source>
        <dbReference type="Proteomes" id="UP001458880"/>
    </source>
</evidence>
<evidence type="ECO:0000259" key="6">
    <source>
        <dbReference type="Pfam" id="PF07993"/>
    </source>
</evidence>
<evidence type="ECO:0000256" key="2">
    <source>
        <dbReference type="ARBA" id="ARBA00022516"/>
    </source>
</evidence>
<keyword evidence="8" id="KW-1185">Reference proteome</keyword>
<dbReference type="EMBL" id="JASPKY010000283">
    <property type="protein sequence ID" value="KAK9711183.1"/>
    <property type="molecule type" value="Genomic_DNA"/>
</dbReference>
<dbReference type="Proteomes" id="UP001458880">
    <property type="component" value="Unassembled WGS sequence"/>
</dbReference>
<dbReference type="InterPro" id="IPR033640">
    <property type="entry name" value="FAR_C"/>
</dbReference>
<dbReference type="GO" id="GO:0005777">
    <property type="term" value="C:peroxisome"/>
    <property type="evidence" value="ECO:0007669"/>
    <property type="project" value="TreeGrafter"/>
</dbReference>
<comment type="catalytic activity">
    <reaction evidence="4">
        <text>a long-chain fatty acyl-CoA + 2 NADPH + 2 H(+) = a long-chain primary fatty alcohol + 2 NADP(+) + CoA</text>
        <dbReference type="Rhea" id="RHEA:52716"/>
        <dbReference type="ChEBI" id="CHEBI:15378"/>
        <dbReference type="ChEBI" id="CHEBI:57287"/>
        <dbReference type="ChEBI" id="CHEBI:57783"/>
        <dbReference type="ChEBI" id="CHEBI:58349"/>
        <dbReference type="ChEBI" id="CHEBI:77396"/>
        <dbReference type="ChEBI" id="CHEBI:83139"/>
        <dbReference type="EC" id="1.2.1.84"/>
    </reaction>
</comment>
<keyword evidence="4" id="KW-0472">Membrane</keyword>
<evidence type="ECO:0000259" key="5">
    <source>
        <dbReference type="Pfam" id="PF03015"/>
    </source>
</evidence>
<dbReference type="GO" id="GO:0080019">
    <property type="term" value="F:alcohol-forming very long-chain fatty acyl-CoA reductase activity"/>
    <property type="evidence" value="ECO:0007669"/>
    <property type="project" value="InterPro"/>
</dbReference>